<name>A0ACA9RSM4_9GLOM</name>
<sequence>ADNKNTDAMFYLGDFYLNGKFKAKKNIGLGLSYLYLAASYKHKRAINLIKESGYKSIPDQETEDEENDKMEIN</sequence>
<gene>
    <name evidence="1" type="ORF">RPERSI_LOCUS22306</name>
</gene>
<keyword evidence="2" id="KW-1185">Reference proteome</keyword>
<evidence type="ECO:0000313" key="1">
    <source>
        <dbReference type="EMBL" id="CAG8807047.1"/>
    </source>
</evidence>
<dbReference type="EMBL" id="CAJVQC010067202">
    <property type="protein sequence ID" value="CAG8807047.1"/>
    <property type="molecule type" value="Genomic_DNA"/>
</dbReference>
<accession>A0ACA9RSM4</accession>
<proteinExistence type="predicted"/>
<evidence type="ECO:0000313" key="2">
    <source>
        <dbReference type="Proteomes" id="UP000789920"/>
    </source>
</evidence>
<organism evidence="1 2">
    <name type="scientific">Racocetra persica</name>
    <dbReference type="NCBI Taxonomy" id="160502"/>
    <lineage>
        <taxon>Eukaryota</taxon>
        <taxon>Fungi</taxon>
        <taxon>Fungi incertae sedis</taxon>
        <taxon>Mucoromycota</taxon>
        <taxon>Glomeromycotina</taxon>
        <taxon>Glomeromycetes</taxon>
        <taxon>Diversisporales</taxon>
        <taxon>Gigasporaceae</taxon>
        <taxon>Racocetra</taxon>
    </lineage>
</organism>
<protein>
    <submittedName>
        <fullName evidence="1">32180_t:CDS:1</fullName>
    </submittedName>
</protein>
<reference evidence="1" key="1">
    <citation type="submission" date="2021-06" db="EMBL/GenBank/DDBJ databases">
        <authorList>
            <person name="Kallberg Y."/>
            <person name="Tangrot J."/>
            <person name="Rosling A."/>
        </authorList>
    </citation>
    <scope>NUCLEOTIDE SEQUENCE</scope>
    <source>
        <strain evidence="1">MA461A</strain>
    </source>
</reference>
<dbReference type="Proteomes" id="UP000789920">
    <property type="component" value="Unassembled WGS sequence"/>
</dbReference>
<comment type="caution">
    <text evidence="1">The sequence shown here is derived from an EMBL/GenBank/DDBJ whole genome shotgun (WGS) entry which is preliminary data.</text>
</comment>
<feature type="non-terminal residue" evidence="1">
    <location>
        <position position="1"/>
    </location>
</feature>